<comment type="caution">
    <text evidence="5">The sequence shown here is derived from an EMBL/GenBank/DDBJ whole genome shotgun (WGS) entry which is preliminary data.</text>
</comment>
<evidence type="ECO:0000256" key="2">
    <source>
        <dbReference type="ARBA" id="ARBA00023125"/>
    </source>
</evidence>
<dbReference type="SUPFAM" id="SSF51182">
    <property type="entry name" value="RmlC-like cupins"/>
    <property type="match status" value="1"/>
</dbReference>
<evidence type="ECO:0000313" key="5">
    <source>
        <dbReference type="EMBL" id="EBA39752.1"/>
    </source>
</evidence>
<dbReference type="Gene3D" id="1.10.10.60">
    <property type="entry name" value="Homeodomain-like"/>
    <property type="match status" value="1"/>
</dbReference>
<evidence type="ECO:0000256" key="1">
    <source>
        <dbReference type="ARBA" id="ARBA00023015"/>
    </source>
</evidence>
<keyword evidence="1" id="KW-0805">Transcription regulation</keyword>
<dbReference type="PANTHER" id="PTHR43280:SF2">
    <property type="entry name" value="HTH-TYPE TRANSCRIPTIONAL REGULATOR EXSA"/>
    <property type="match status" value="1"/>
</dbReference>
<dbReference type="SMART" id="SM00342">
    <property type="entry name" value="HTH_ARAC"/>
    <property type="match status" value="1"/>
</dbReference>
<dbReference type="SUPFAM" id="SSF46689">
    <property type="entry name" value="Homeodomain-like"/>
    <property type="match status" value="1"/>
</dbReference>
<dbReference type="GO" id="GO:0003700">
    <property type="term" value="F:DNA-binding transcription factor activity"/>
    <property type="evidence" value="ECO:0007669"/>
    <property type="project" value="InterPro"/>
</dbReference>
<reference evidence="5 6" key="1">
    <citation type="submission" date="2007-01" db="EMBL/GenBank/DDBJ databases">
        <title>Draft genome sequence of Collinsella aerofaciens (ATCC 25986).</title>
        <authorList>
            <person name="Sudarsanam P."/>
            <person name="Ley R."/>
            <person name="Guruge J."/>
            <person name="Turnbaugh P.J."/>
            <person name="Mahowald M."/>
            <person name="Liep D."/>
            <person name="Gordon J."/>
        </authorList>
    </citation>
    <scope>NUCLEOTIDE SEQUENCE [LARGE SCALE GENOMIC DNA]</scope>
    <source>
        <strain evidence="6">ATCC 25986 / DSM 3979 / JCM 10188 / KCTC 3647 / NCTC 11838 / VPI 1003</strain>
    </source>
</reference>
<dbReference type="AlphaFoldDB" id="A4E907"/>
<dbReference type="Gene3D" id="2.60.120.10">
    <property type="entry name" value="Jelly Rolls"/>
    <property type="match status" value="1"/>
</dbReference>
<dbReference type="InterPro" id="IPR009057">
    <property type="entry name" value="Homeodomain-like_sf"/>
</dbReference>
<dbReference type="PROSITE" id="PS00041">
    <property type="entry name" value="HTH_ARAC_FAMILY_1"/>
    <property type="match status" value="1"/>
</dbReference>
<proteinExistence type="predicted"/>
<dbReference type="PROSITE" id="PS01124">
    <property type="entry name" value="HTH_ARAC_FAMILY_2"/>
    <property type="match status" value="1"/>
</dbReference>
<evidence type="ECO:0000256" key="3">
    <source>
        <dbReference type="ARBA" id="ARBA00023163"/>
    </source>
</evidence>
<keyword evidence="2" id="KW-0238">DNA-binding</keyword>
<dbReference type="GO" id="GO:0043565">
    <property type="term" value="F:sequence-specific DNA binding"/>
    <property type="evidence" value="ECO:0007669"/>
    <property type="project" value="InterPro"/>
</dbReference>
<gene>
    <name evidence="5" type="ORF">COLAER_00899</name>
</gene>
<dbReference type="PANTHER" id="PTHR43280">
    <property type="entry name" value="ARAC-FAMILY TRANSCRIPTIONAL REGULATOR"/>
    <property type="match status" value="1"/>
</dbReference>
<dbReference type="Pfam" id="PF02311">
    <property type="entry name" value="AraC_binding"/>
    <property type="match status" value="1"/>
</dbReference>
<protein>
    <submittedName>
        <fullName evidence="5">Transcriptional regulator, AraC family</fullName>
    </submittedName>
</protein>
<sequence length="312" mass="35314">MRNMDHIELHRGGREEAFPETAEDWPYIAERAEFARYPGNSVPWHWHSEVELFYMEQGAIDYRTRAAHEHVRFEEGSAGFINGGVLHSTLQSANSAPAIQMLHIFQPSMLGDPAGRLQKRYINPLLQCRGVDVLKWSPTNPDDMPFIDLLKSSFSHDLQRPQNEMALRNNLSELWIQIYAKAEPLFSSDGASWMTGRDVQFKGILDFIRANYAAAIDVPQMASAAGVSERECYRIIETCAGTTPAAYLRAYRINRACELLAHTTRTVQTVARQCGFITASHLGQVFKEQMGCTPSSYRAARQNLDSTRQKSR</sequence>
<evidence type="ECO:0000313" key="6">
    <source>
        <dbReference type="Proteomes" id="UP000002979"/>
    </source>
</evidence>
<organism evidence="5 6">
    <name type="scientific">Collinsella aerofaciens (strain ATCC 25986 / DSM 3979 / JCM 10188 / KCTC 3647 / NCTC 11838 / VPI 1003)</name>
    <dbReference type="NCBI Taxonomy" id="411903"/>
    <lineage>
        <taxon>Bacteria</taxon>
        <taxon>Bacillati</taxon>
        <taxon>Actinomycetota</taxon>
        <taxon>Coriobacteriia</taxon>
        <taxon>Coriobacteriales</taxon>
        <taxon>Coriobacteriaceae</taxon>
        <taxon>Collinsella</taxon>
    </lineage>
</organism>
<evidence type="ECO:0000259" key="4">
    <source>
        <dbReference type="PROSITE" id="PS01124"/>
    </source>
</evidence>
<dbReference type="CDD" id="cd02208">
    <property type="entry name" value="cupin_RmlC-like"/>
    <property type="match status" value="1"/>
</dbReference>
<dbReference type="InterPro" id="IPR018062">
    <property type="entry name" value="HTH_AraC-typ_CS"/>
</dbReference>
<reference evidence="5 6" key="2">
    <citation type="submission" date="2007-04" db="EMBL/GenBank/DDBJ databases">
        <authorList>
            <person name="Fulton L."/>
            <person name="Clifton S."/>
            <person name="Fulton B."/>
            <person name="Xu J."/>
            <person name="Minx P."/>
            <person name="Mardis E.R."/>
            <person name="Wilson R.K."/>
        </authorList>
    </citation>
    <scope>NUCLEOTIDE SEQUENCE [LARGE SCALE GENOMIC DNA]</scope>
    <source>
        <strain evidence="6">ATCC 25986 / DSM 3979 / JCM 10188 / KCTC 3647 / NCTC 11838 / VPI 1003</strain>
    </source>
</reference>
<dbReference type="EMBL" id="AAVN02000003">
    <property type="protein sequence ID" value="EBA39752.1"/>
    <property type="molecule type" value="Genomic_DNA"/>
</dbReference>
<keyword evidence="3" id="KW-0804">Transcription</keyword>
<dbReference type="InterPro" id="IPR014710">
    <property type="entry name" value="RmlC-like_jellyroll"/>
</dbReference>
<name>A4E907_COLAA</name>
<dbReference type="Pfam" id="PF12833">
    <property type="entry name" value="HTH_18"/>
    <property type="match status" value="1"/>
</dbReference>
<accession>A4E907</accession>
<dbReference type="InterPro" id="IPR011051">
    <property type="entry name" value="RmlC_Cupin_sf"/>
</dbReference>
<dbReference type="InterPro" id="IPR018060">
    <property type="entry name" value="HTH_AraC"/>
</dbReference>
<dbReference type="Proteomes" id="UP000002979">
    <property type="component" value="Unassembled WGS sequence"/>
</dbReference>
<feature type="domain" description="HTH araC/xylS-type" evidence="4">
    <location>
        <begin position="202"/>
        <end position="300"/>
    </location>
</feature>
<dbReference type="InterPro" id="IPR003313">
    <property type="entry name" value="AraC-bd"/>
</dbReference>